<dbReference type="AlphaFoldDB" id="A0A7J6M3C2"/>
<comment type="similarity">
    <text evidence="1 7">Belongs to the DNA repair enzymes AP/ExoA family.</text>
</comment>
<dbReference type="InterPro" id="IPR005135">
    <property type="entry name" value="Endo/exonuclease/phosphatase"/>
</dbReference>
<evidence type="ECO:0000313" key="10">
    <source>
        <dbReference type="EMBL" id="KAF4666063.1"/>
    </source>
</evidence>
<dbReference type="InterPro" id="IPR004808">
    <property type="entry name" value="AP_endonuc_1"/>
</dbReference>
<feature type="region of interest" description="Disordered" evidence="8">
    <location>
        <begin position="520"/>
        <end position="567"/>
    </location>
</feature>
<dbReference type="Proteomes" id="UP000591131">
    <property type="component" value="Unassembled WGS sequence"/>
</dbReference>
<dbReference type="GO" id="GO:0008081">
    <property type="term" value="F:phosphoric diester hydrolase activity"/>
    <property type="evidence" value="ECO:0007669"/>
    <property type="project" value="TreeGrafter"/>
</dbReference>
<keyword evidence="4 5" id="KW-0460">Magnesium</keyword>
<dbReference type="InterPro" id="IPR036691">
    <property type="entry name" value="Endo/exonu/phosph_ase_sf"/>
</dbReference>
<protein>
    <recommendedName>
        <fullName evidence="7">DNA-(apurinic or apyrimidinic site) endonuclease</fullName>
        <ecNumber evidence="7">3.1.-.-</ecNumber>
    </recommendedName>
</protein>
<dbReference type="GO" id="GO:0008311">
    <property type="term" value="F:double-stranded DNA 3'-5' DNA exonuclease activity"/>
    <property type="evidence" value="ECO:0007669"/>
    <property type="project" value="TreeGrafter"/>
</dbReference>
<comment type="caution">
    <text evidence="10">The sequence shown here is derived from an EMBL/GenBank/DDBJ whole genome shotgun (WGS) entry which is preliminary data.</text>
</comment>
<dbReference type="EMBL" id="JAAPAO010000244">
    <property type="protein sequence ID" value="KAF4666063.1"/>
    <property type="molecule type" value="Genomic_DNA"/>
</dbReference>
<keyword evidence="7" id="KW-0227">DNA damage</keyword>
<evidence type="ECO:0000259" key="9">
    <source>
        <dbReference type="Pfam" id="PF03372"/>
    </source>
</evidence>
<dbReference type="PROSITE" id="PS51435">
    <property type="entry name" value="AP_NUCLEASE_F1_4"/>
    <property type="match status" value="1"/>
</dbReference>
<dbReference type="PANTHER" id="PTHR22748">
    <property type="entry name" value="AP ENDONUCLEASE"/>
    <property type="match status" value="1"/>
</dbReference>
<feature type="compositionally biased region" description="Basic and acidic residues" evidence="8">
    <location>
        <begin position="521"/>
        <end position="540"/>
    </location>
</feature>
<feature type="site" description="Important for catalytic activity" evidence="6">
    <location>
        <position position="384"/>
    </location>
</feature>
<keyword evidence="3" id="KW-0378">Hydrolase</keyword>
<evidence type="ECO:0000256" key="7">
    <source>
        <dbReference type="RuleBase" id="RU362131"/>
    </source>
</evidence>
<dbReference type="OrthoDB" id="498125at2759"/>
<feature type="binding site" evidence="5">
    <location>
        <position position="183"/>
    </location>
    <ligand>
        <name>Mg(2+)</name>
        <dbReference type="ChEBI" id="CHEBI:18420"/>
        <label>1</label>
    </ligand>
</feature>
<dbReference type="PANTHER" id="PTHR22748:SF4">
    <property type="entry name" value="DNA-(APURINIC OR APYRIMIDINIC SITE) ENDONUCLEASE 2"/>
    <property type="match status" value="1"/>
</dbReference>
<dbReference type="GO" id="GO:0046872">
    <property type="term" value="F:metal ion binding"/>
    <property type="evidence" value="ECO:0007669"/>
    <property type="project" value="UniProtKB-KW"/>
</dbReference>
<dbReference type="Gene3D" id="3.60.10.10">
    <property type="entry name" value="Endonuclease/exonuclease/phosphatase"/>
    <property type="match status" value="1"/>
</dbReference>
<evidence type="ECO:0000256" key="6">
    <source>
        <dbReference type="PIRSR" id="PIRSR604808-3"/>
    </source>
</evidence>
<dbReference type="GO" id="GO:0005634">
    <property type="term" value="C:nucleus"/>
    <property type="evidence" value="ECO:0007669"/>
    <property type="project" value="TreeGrafter"/>
</dbReference>
<organism evidence="10 11">
    <name type="scientific">Perkinsus chesapeaki</name>
    <name type="common">Clam parasite</name>
    <name type="synonym">Perkinsus andrewsi</name>
    <dbReference type="NCBI Taxonomy" id="330153"/>
    <lineage>
        <taxon>Eukaryota</taxon>
        <taxon>Sar</taxon>
        <taxon>Alveolata</taxon>
        <taxon>Perkinsozoa</taxon>
        <taxon>Perkinsea</taxon>
        <taxon>Perkinsida</taxon>
        <taxon>Perkinsidae</taxon>
        <taxon>Perkinsus</taxon>
    </lineage>
</organism>
<evidence type="ECO:0000256" key="1">
    <source>
        <dbReference type="ARBA" id="ARBA00007092"/>
    </source>
</evidence>
<evidence type="ECO:0000256" key="8">
    <source>
        <dbReference type="SAM" id="MobiDB-lite"/>
    </source>
</evidence>
<evidence type="ECO:0000256" key="2">
    <source>
        <dbReference type="ARBA" id="ARBA00022723"/>
    </source>
</evidence>
<gene>
    <name evidence="10" type="ORF">FOL47_004285</name>
</gene>
<evidence type="ECO:0000256" key="4">
    <source>
        <dbReference type="ARBA" id="ARBA00022842"/>
    </source>
</evidence>
<feature type="binding site" evidence="5">
    <location>
        <position position="25"/>
    </location>
    <ligand>
        <name>Mg(2+)</name>
        <dbReference type="ChEBI" id="CHEBI:18420"/>
        <label>1</label>
    </ligand>
</feature>
<evidence type="ECO:0000256" key="5">
    <source>
        <dbReference type="PIRSR" id="PIRSR604808-2"/>
    </source>
</evidence>
<dbReference type="GO" id="GO:0006284">
    <property type="term" value="P:base-excision repair"/>
    <property type="evidence" value="ECO:0007669"/>
    <property type="project" value="TreeGrafter"/>
</dbReference>
<reference evidence="10 11" key="1">
    <citation type="submission" date="2020-04" db="EMBL/GenBank/DDBJ databases">
        <title>Perkinsus chesapeaki whole genome sequence.</title>
        <authorList>
            <person name="Bogema D.R."/>
        </authorList>
    </citation>
    <scope>NUCLEOTIDE SEQUENCE [LARGE SCALE GENOMIC DNA]</scope>
    <source>
        <strain evidence="10">ATCC PRA-425</strain>
    </source>
</reference>
<feature type="binding site" evidence="5">
    <location>
        <position position="181"/>
    </location>
    <ligand>
        <name>Mg(2+)</name>
        <dbReference type="ChEBI" id="CHEBI:18420"/>
        <label>1</label>
    </ligand>
</feature>
<comment type="cofactor">
    <cofactor evidence="5 7">
        <name>Mg(2+)</name>
        <dbReference type="ChEBI" id="CHEBI:18420"/>
    </cofactor>
    <cofactor evidence="5 7">
        <name>Mn(2+)</name>
        <dbReference type="ChEBI" id="CHEBI:29035"/>
    </cofactor>
    <text evidence="5 7">Probably binds two magnesium or manganese ions per subunit.</text>
</comment>
<evidence type="ECO:0000313" key="11">
    <source>
        <dbReference type="Proteomes" id="UP000591131"/>
    </source>
</evidence>
<sequence length="567" mass="63630">MEVNDTINTNADNNTNDTLKVMSWNVAGWIRTAKLLIKYHGSIYNYLTKHDVDVLAVQESKVSKSRASSTETVEEAIPKGYDVYWSHSTTKPGFNGVCTLVRRGLLVRDVLTKPFDDARFDDEGRCLVTFHGGDVALVNVYVPNGGEGGKRIPYKMQFLCKLRKLCRKIRKDGWKVILAGDLNMSPDPRDVCWEYRMIDINTLLASPPTGVINKALSSTTWNRIMNIMSTREIAKIGSDRYRVKVDLNGNSPDEGTQNTESTKIVYLGAASNSPLSLRTSFNFNTVLLEDGSVAKKSGFIEVDELFEILAKTAGVHVPVVEQRAIADKYGMGRGNDDIKNWLEGMKGDGMKDSFREAHPSAVDRFTCWDQYRNKRYTNSGTRIDYILTDDSLPIIIGAPLPLGCDAKAALRCATADGQHVPAPRFGEDKGIPEMDSRAAIEWEFEYCSRPFRTGIVYTAPLFSDHVAVTTLLQVDITCPGAAHVDDVKAKERLREAQTHMEGRRPPKGNQDISQFFRSMKRSADKIEQPRKEKTKPEGIRRWLKPRGSCDETDSDNCNKKRKIEIIE</sequence>
<feature type="domain" description="Endonuclease/exonuclease/phosphatase" evidence="9">
    <location>
        <begin position="22"/>
        <end position="192"/>
    </location>
</feature>
<dbReference type="Pfam" id="PF03372">
    <property type="entry name" value="Exo_endo_phos"/>
    <property type="match status" value="1"/>
</dbReference>
<keyword evidence="11" id="KW-1185">Reference proteome</keyword>
<dbReference type="SUPFAM" id="SSF56219">
    <property type="entry name" value="DNase I-like"/>
    <property type="match status" value="1"/>
</dbReference>
<dbReference type="GO" id="GO:0003906">
    <property type="term" value="F:DNA-(apurinic or apyrimidinic site) endonuclease activity"/>
    <property type="evidence" value="ECO:0007669"/>
    <property type="project" value="TreeGrafter"/>
</dbReference>
<dbReference type="EC" id="3.1.-.-" evidence="7"/>
<accession>A0A7J6M3C2</accession>
<dbReference type="NCBIfam" id="TIGR00633">
    <property type="entry name" value="xth"/>
    <property type="match status" value="1"/>
</dbReference>
<feature type="binding site" evidence="5">
    <location>
        <position position="59"/>
    </location>
    <ligand>
        <name>Mg(2+)</name>
        <dbReference type="ChEBI" id="CHEBI:18420"/>
        <label>1</label>
    </ligand>
</feature>
<evidence type="ECO:0000256" key="3">
    <source>
        <dbReference type="ARBA" id="ARBA00022801"/>
    </source>
</evidence>
<proteinExistence type="inferred from homology"/>
<keyword evidence="7" id="KW-0234">DNA repair</keyword>
<feature type="site" description="Transition state stabilizer" evidence="6">
    <location>
        <position position="183"/>
    </location>
</feature>
<keyword evidence="5" id="KW-0464">Manganese</keyword>
<name>A0A7J6M3C2_PERCH</name>
<keyword evidence="2 5" id="KW-0479">Metal-binding</keyword>